<accession>A0ABV2R114</accession>
<reference evidence="1 2" key="1">
    <citation type="submission" date="2024-06" db="EMBL/GenBank/DDBJ databases">
        <title>Sorghum-associated microbial communities from plants grown in Nebraska, USA.</title>
        <authorList>
            <person name="Schachtman D."/>
        </authorList>
    </citation>
    <scope>NUCLEOTIDE SEQUENCE [LARGE SCALE GENOMIC DNA]</scope>
    <source>
        <strain evidence="1 2">3207</strain>
    </source>
</reference>
<dbReference type="Proteomes" id="UP001549321">
    <property type="component" value="Unassembled WGS sequence"/>
</dbReference>
<protein>
    <submittedName>
        <fullName evidence="1">Uncharacterized protein</fullName>
    </submittedName>
</protein>
<evidence type="ECO:0000313" key="1">
    <source>
        <dbReference type="EMBL" id="MET4634949.1"/>
    </source>
</evidence>
<dbReference type="EMBL" id="JBEPSM010000002">
    <property type="protein sequence ID" value="MET4634949.1"/>
    <property type="molecule type" value="Genomic_DNA"/>
</dbReference>
<proteinExistence type="predicted"/>
<gene>
    <name evidence="1" type="ORF">ABIE08_002895</name>
</gene>
<sequence length="58" mass="6177">MTHRIVKLETMAKALAGFAEEATAMNEHQLASLLIEAMAEAERRARGIAASLPETGAP</sequence>
<keyword evidence="2" id="KW-1185">Reference proteome</keyword>
<name>A0ABV2R114_9HYPH</name>
<comment type="caution">
    <text evidence="1">The sequence shown here is derived from an EMBL/GenBank/DDBJ whole genome shotgun (WGS) entry which is preliminary data.</text>
</comment>
<evidence type="ECO:0000313" key="2">
    <source>
        <dbReference type="Proteomes" id="UP001549321"/>
    </source>
</evidence>
<organism evidence="1 2">
    <name type="scientific">Kaistia defluvii</name>
    <dbReference type="NCBI Taxonomy" id="410841"/>
    <lineage>
        <taxon>Bacteria</taxon>
        <taxon>Pseudomonadati</taxon>
        <taxon>Pseudomonadota</taxon>
        <taxon>Alphaproteobacteria</taxon>
        <taxon>Hyphomicrobiales</taxon>
        <taxon>Kaistiaceae</taxon>
        <taxon>Kaistia</taxon>
    </lineage>
</organism>